<comment type="caution">
    <text evidence="3">The sequence shown here is derived from an EMBL/GenBank/DDBJ whole genome shotgun (WGS) entry which is preliminary data.</text>
</comment>
<sequence>MRELNQDNVCRAPSERRAGRWRSCLAGLIAFSLLWAWTPGSEVQDGRPAASGVVVAAAKPANKVSVSVKRVSLGRKVFRVTTVRVPKGMKPHVSFGKDRFGTTATLTRTANRTGAKAAVNGTYFEAYGGRPEPYGTIINRGRVEHTSNYGTAIGFRPDGRAVMDSLRIEISGQVTDAATERASSWHAYFVNRTPKRDGSAAVLYTPLRGNSLGFAYGRAVVVRGGVVKKVTAGRNVSIPKDGYVLVFTGTEKPMADRFHVGDKVTMSIRYTDRLGRPIDWDDVQVALGGGPRLVKDGKVALNPLAEGFKEDKILSKSAMRSGIGILPDGSILLATVPSATMKQWAEMWKKMGAVQAMNLDGGASAGLIANGRVVTRPGRELSNVLWFSE</sequence>
<keyword evidence="3" id="KW-0326">Glycosidase</keyword>
<accession>A0ABM9G3C7</accession>
<dbReference type="PANTHER" id="PTHR40446">
    <property type="entry name" value="N-ACETYLGLUCOSAMINE-1-PHOSPHODIESTER ALPHA-N-ACETYLGLUCOSAMINIDASE"/>
    <property type="match status" value="1"/>
</dbReference>
<proteinExistence type="predicted"/>
<keyword evidence="1" id="KW-0812">Transmembrane</keyword>
<keyword evidence="1" id="KW-1133">Transmembrane helix</keyword>
<evidence type="ECO:0000313" key="3">
    <source>
        <dbReference type="EMBL" id="CAH8246164.1"/>
    </source>
</evidence>
<dbReference type="RefSeq" id="WP_249725331.1">
    <property type="nucleotide sequence ID" value="NZ_AP031292.1"/>
</dbReference>
<reference evidence="3" key="1">
    <citation type="submission" date="2022-06" db="EMBL/GenBank/DDBJ databases">
        <authorList>
            <person name="Dietemann V."/>
            <person name="Ory F."/>
            <person name="Dainat B."/>
            <person name="Oberhansli S."/>
        </authorList>
    </citation>
    <scope>NUCLEOTIDE SEQUENCE</scope>
    <source>
        <strain evidence="3">Ena-SAMPLE-TAB-26-04-2022-14:26:32:270-5432</strain>
    </source>
</reference>
<feature type="domain" description="Phosphodiester glycosidase" evidence="2">
    <location>
        <begin position="217"/>
        <end position="385"/>
    </location>
</feature>
<dbReference type="PANTHER" id="PTHR40446:SF2">
    <property type="entry name" value="N-ACETYLGLUCOSAMINE-1-PHOSPHODIESTER ALPHA-N-ACETYLGLUCOSAMINIDASE"/>
    <property type="match status" value="1"/>
</dbReference>
<dbReference type="InterPro" id="IPR018711">
    <property type="entry name" value="NAGPA"/>
</dbReference>
<dbReference type="GO" id="GO:0016798">
    <property type="term" value="F:hydrolase activity, acting on glycosyl bonds"/>
    <property type="evidence" value="ECO:0007669"/>
    <property type="project" value="UniProtKB-KW"/>
</dbReference>
<dbReference type="EMBL" id="CALYLO010000004">
    <property type="protein sequence ID" value="CAH8246164.1"/>
    <property type="molecule type" value="Genomic_DNA"/>
</dbReference>
<organism evidence="3 4">
    <name type="scientific">Paenibacillus melissococcoides</name>
    <dbReference type="NCBI Taxonomy" id="2912268"/>
    <lineage>
        <taxon>Bacteria</taxon>
        <taxon>Bacillati</taxon>
        <taxon>Bacillota</taxon>
        <taxon>Bacilli</taxon>
        <taxon>Bacillales</taxon>
        <taxon>Paenibacillaceae</taxon>
        <taxon>Paenibacillus</taxon>
    </lineage>
</organism>
<gene>
    <name evidence="3" type="ORF">WJ0W_003400</name>
</gene>
<dbReference type="Proteomes" id="UP001154322">
    <property type="component" value="Unassembled WGS sequence"/>
</dbReference>
<dbReference type="Pfam" id="PF09992">
    <property type="entry name" value="NAGPA"/>
    <property type="match status" value="1"/>
</dbReference>
<keyword evidence="4" id="KW-1185">Reference proteome</keyword>
<evidence type="ECO:0000259" key="2">
    <source>
        <dbReference type="Pfam" id="PF09992"/>
    </source>
</evidence>
<keyword evidence="3" id="KW-0378">Hydrolase</keyword>
<keyword evidence="1" id="KW-0472">Membrane</keyword>
<evidence type="ECO:0000256" key="1">
    <source>
        <dbReference type="SAM" id="Phobius"/>
    </source>
</evidence>
<name>A0ABM9G3C7_9BACL</name>
<evidence type="ECO:0000313" key="4">
    <source>
        <dbReference type="Proteomes" id="UP001154322"/>
    </source>
</evidence>
<feature type="transmembrane region" description="Helical" evidence="1">
    <location>
        <begin position="21"/>
        <end position="38"/>
    </location>
</feature>
<protein>
    <submittedName>
        <fullName evidence="3">Phosphodiester glycosidase family protein</fullName>
    </submittedName>
</protein>